<keyword evidence="3" id="KW-0808">Transferase</keyword>
<sequence>MVSFLRDQGISIAPSGSKKWPLCFFPSQSKTYCCNADEQERLITPATHNPSLRSQATAENSMATEMDNCCPICLDSWKEISYILPCLHQFCYSCILQWAENTPKCPLCKRSILSILHSVGTENDYVEHVIALSETPPIIVHQARGDPRHLDLHFSGASQAWAAGVPRHPVGSLQPGEWVVLFQDHPCLLDTLVLWVRPRLRQIFRNNWMEADLVEDTVMDILTNHGIDEDQLVQMLGVSLQNHAATFVQQLIRVAVRWCSREACRLLAHQPYLPAQVPALLTALQDAPWMRCPTPPPLPWMGISEATPLYPLPSLLEQEEPQEDPEESVPGPSTSRQGSEPSPEGPW</sequence>
<dbReference type="GO" id="GO:0061630">
    <property type="term" value="F:ubiquitin protein ligase activity"/>
    <property type="evidence" value="ECO:0007669"/>
    <property type="project" value="UniProtKB-EC"/>
</dbReference>
<evidence type="ECO:0000256" key="10">
    <source>
        <dbReference type="SAM" id="MobiDB-lite"/>
    </source>
</evidence>
<feature type="compositionally biased region" description="Acidic residues" evidence="10">
    <location>
        <begin position="317"/>
        <end position="327"/>
    </location>
</feature>
<dbReference type="EC" id="2.3.2.27" evidence="2"/>
<dbReference type="CDD" id="cd23130">
    <property type="entry name" value="RING-HC_EHV1-like"/>
    <property type="match status" value="1"/>
</dbReference>
<evidence type="ECO:0000313" key="13">
    <source>
        <dbReference type="Proteomes" id="UP000796761"/>
    </source>
</evidence>
<organism evidence="12 13">
    <name type="scientific">Zosterops borbonicus</name>
    <dbReference type="NCBI Taxonomy" id="364589"/>
    <lineage>
        <taxon>Eukaryota</taxon>
        <taxon>Metazoa</taxon>
        <taxon>Chordata</taxon>
        <taxon>Craniata</taxon>
        <taxon>Vertebrata</taxon>
        <taxon>Euteleostomi</taxon>
        <taxon>Archelosauria</taxon>
        <taxon>Archosauria</taxon>
        <taxon>Dinosauria</taxon>
        <taxon>Saurischia</taxon>
        <taxon>Theropoda</taxon>
        <taxon>Coelurosauria</taxon>
        <taxon>Aves</taxon>
        <taxon>Neognathae</taxon>
        <taxon>Neoaves</taxon>
        <taxon>Telluraves</taxon>
        <taxon>Australaves</taxon>
        <taxon>Passeriformes</taxon>
        <taxon>Sylvioidea</taxon>
        <taxon>Zosteropidae</taxon>
        <taxon>Zosterops</taxon>
    </lineage>
</organism>
<dbReference type="PANTHER" id="PTHR46077">
    <property type="entry name" value="E3 UBIQUITIN-PROTEIN LIGASE TOPORS"/>
    <property type="match status" value="1"/>
</dbReference>
<comment type="caution">
    <text evidence="12">The sequence shown here is derived from an EMBL/GenBank/DDBJ whole genome shotgun (WGS) entry which is preliminary data.</text>
</comment>
<protein>
    <recommendedName>
        <fullName evidence="2">RING-type E3 ubiquitin transferase</fullName>
        <ecNumber evidence="2">2.3.2.27</ecNumber>
    </recommendedName>
</protein>
<feature type="region of interest" description="Disordered" evidence="10">
    <location>
        <begin position="311"/>
        <end position="347"/>
    </location>
</feature>
<reference evidence="12" key="1">
    <citation type="submission" date="2019-04" db="EMBL/GenBank/DDBJ databases">
        <title>Genome assembly of Zosterops borbonicus 15179.</title>
        <authorList>
            <person name="Leroy T."/>
            <person name="Anselmetti Y."/>
            <person name="Tilak M.-K."/>
            <person name="Nabholz B."/>
        </authorList>
    </citation>
    <scope>NUCLEOTIDE SEQUENCE</scope>
    <source>
        <strain evidence="12">HGM_15179</strain>
        <tissue evidence="12">Muscle</tissue>
    </source>
</reference>
<dbReference type="InterPro" id="IPR001841">
    <property type="entry name" value="Znf_RING"/>
</dbReference>
<keyword evidence="7" id="KW-0805">Transcription regulation</keyword>
<evidence type="ECO:0000259" key="11">
    <source>
        <dbReference type="PROSITE" id="PS50089"/>
    </source>
</evidence>
<dbReference type="GO" id="GO:0008270">
    <property type="term" value="F:zinc ion binding"/>
    <property type="evidence" value="ECO:0007669"/>
    <property type="project" value="UniProtKB-KW"/>
</dbReference>
<evidence type="ECO:0000256" key="6">
    <source>
        <dbReference type="ARBA" id="ARBA00022833"/>
    </source>
</evidence>
<comment type="catalytic activity">
    <reaction evidence="1">
        <text>S-ubiquitinyl-[E2 ubiquitin-conjugating enzyme]-L-cysteine + [acceptor protein]-L-lysine = [E2 ubiquitin-conjugating enzyme]-L-cysteine + N(6)-ubiquitinyl-[acceptor protein]-L-lysine.</text>
        <dbReference type="EC" id="2.3.2.27"/>
    </reaction>
</comment>
<dbReference type="PANTHER" id="PTHR46077:SF1">
    <property type="entry name" value="TOP1 BINDING ARGININE_SERINE RICH PROTEIN, E3 UBIQUITIN LIGASE"/>
    <property type="match status" value="1"/>
</dbReference>
<dbReference type="InterPro" id="IPR017907">
    <property type="entry name" value="Znf_RING_CS"/>
</dbReference>
<dbReference type="AlphaFoldDB" id="A0A8K1LHQ8"/>
<dbReference type="SUPFAM" id="SSF57850">
    <property type="entry name" value="RING/U-box"/>
    <property type="match status" value="1"/>
</dbReference>
<keyword evidence="5 9" id="KW-0863">Zinc-finger</keyword>
<evidence type="ECO:0000313" key="12">
    <source>
        <dbReference type="EMBL" id="TRZ14058.1"/>
    </source>
</evidence>
<dbReference type="InterPro" id="IPR013083">
    <property type="entry name" value="Znf_RING/FYVE/PHD"/>
</dbReference>
<evidence type="ECO:0000256" key="1">
    <source>
        <dbReference type="ARBA" id="ARBA00000900"/>
    </source>
</evidence>
<evidence type="ECO:0000256" key="3">
    <source>
        <dbReference type="ARBA" id="ARBA00022679"/>
    </source>
</evidence>
<keyword evidence="13" id="KW-1185">Reference proteome</keyword>
<proteinExistence type="predicted"/>
<name>A0A8K1LHQ8_9PASS</name>
<evidence type="ECO:0000256" key="8">
    <source>
        <dbReference type="ARBA" id="ARBA00023163"/>
    </source>
</evidence>
<dbReference type="GO" id="GO:0006513">
    <property type="term" value="P:protein monoubiquitination"/>
    <property type="evidence" value="ECO:0007669"/>
    <property type="project" value="TreeGrafter"/>
</dbReference>
<dbReference type="Gene3D" id="3.30.40.10">
    <property type="entry name" value="Zinc/RING finger domain, C3HC4 (zinc finger)"/>
    <property type="match status" value="1"/>
</dbReference>
<keyword evidence="4" id="KW-0479">Metal-binding</keyword>
<dbReference type="Pfam" id="PF00097">
    <property type="entry name" value="zf-C3HC4"/>
    <property type="match status" value="1"/>
</dbReference>
<keyword evidence="6" id="KW-0862">Zinc</keyword>
<dbReference type="PROSITE" id="PS00518">
    <property type="entry name" value="ZF_RING_1"/>
    <property type="match status" value="1"/>
</dbReference>
<evidence type="ECO:0000256" key="9">
    <source>
        <dbReference type="PROSITE-ProRule" id="PRU00175"/>
    </source>
</evidence>
<dbReference type="Proteomes" id="UP000796761">
    <property type="component" value="Unassembled WGS sequence"/>
</dbReference>
<gene>
    <name evidence="12" type="ORF">HGM15179_013049</name>
</gene>
<dbReference type="SMART" id="SM00184">
    <property type="entry name" value="RING"/>
    <property type="match status" value="1"/>
</dbReference>
<evidence type="ECO:0000256" key="7">
    <source>
        <dbReference type="ARBA" id="ARBA00023015"/>
    </source>
</evidence>
<dbReference type="OrthoDB" id="21204at2759"/>
<dbReference type="PROSITE" id="PS50089">
    <property type="entry name" value="ZF_RING_2"/>
    <property type="match status" value="1"/>
</dbReference>
<dbReference type="InterPro" id="IPR018957">
    <property type="entry name" value="Znf_C3HC4_RING-type"/>
</dbReference>
<dbReference type="GO" id="GO:0000209">
    <property type="term" value="P:protein polyubiquitination"/>
    <property type="evidence" value="ECO:0007669"/>
    <property type="project" value="TreeGrafter"/>
</dbReference>
<accession>A0A8K1LHQ8</accession>
<evidence type="ECO:0000256" key="5">
    <source>
        <dbReference type="ARBA" id="ARBA00022771"/>
    </source>
</evidence>
<dbReference type="EMBL" id="SWJQ01000464">
    <property type="protein sequence ID" value="TRZ14058.1"/>
    <property type="molecule type" value="Genomic_DNA"/>
</dbReference>
<evidence type="ECO:0000256" key="2">
    <source>
        <dbReference type="ARBA" id="ARBA00012483"/>
    </source>
</evidence>
<feature type="compositionally biased region" description="Polar residues" evidence="10">
    <location>
        <begin position="331"/>
        <end position="340"/>
    </location>
</feature>
<feature type="domain" description="RING-type" evidence="11">
    <location>
        <begin position="70"/>
        <end position="109"/>
    </location>
</feature>
<evidence type="ECO:0000256" key="4">
    <source>
        <dbReference type="ARBA" id="ARBA00022723"/>
    </source>
</evidence>
<keyword evidence="8" id="KW-0804">Transcription</keyword>